<evidence type="ECO:0000313" key="2">
    <source>
        <dbReference type="Proteomes" id="UP000276133"/>
    </source>
</evidence>
<protein>
    <submittedName>
        <fullName evidence="1">Uncharacterized protein</fullName>
    </submittedName>
</protein>
<sequence length="108" mass="12641">MIDFRTQYDLRNYIIKDFNFVRKNRFHMMSLNQAVDLEIFMAYRFKNQLTFLSMFENRSLKAKLTVLEGLVQPKNSLNVLSSCLSGIAVVSRFAKISSRSDGIKINRH</sequence>
<dbReference type="EMBL" id="REGN01000960">
    <property type="protein sequence ID" value="RNA37911.1"/>
    <property type="molecule type" value="Genomic_DNA"/>
</dbReference>
<evidence type="ECO:0000313" key="1">
    <source>
        <dbReference type="EMBL" id="RNA37911.1"/>
    </source>
</evidence>
<reference evidence="1 2" key="1">
    <citation type="journal article" date="2018" name="Sci. Rep.">
        <title>Genomic signatures of local adaptation to the degree of environmental predictability in rotifers.</title>
        <authorList>
            <person name="Franch-Gras L."/>
            <person name="Hahn C."/>
            <person name="Garcia-Roger E.M."/>
            <person name="Carmona M.J."/>
            <person name="Serra M."/>
            <person name="Gomez A."/>
        </authorList>
    </citation>
    <scope>NUCLEOTIDE SEQUENCE [LARGE SCALE GENOMIC DNA]</scope>
    <source>
        <strain evidence="1">HYR1</strain>
    </source>
</reference>
<organism evidence="1 2">
    <name type="scientific">Brachionus plicatilis</name>
    <name type="common">Marine rotifer</name>
    <name type="synonym">Brachionus muelleri</name>
    <dbReference type="NCBI Taxonomy" id="10195"/>
    <lineage>
        <taxon>Eukaryota</taxon>
        <taxon>Metazoa</taxon>
        <taxon>Spiralia</taxon>
        <taxon>Gnathifera</taxon>
        <taxon>Rotifera</taxon>
        <taxon>Eurotatoria</taxon>
        <taxon>Monogononta</taxon>
        <taxon>Pseudotrocha</taxon>
        <taxon>Ploima</taxon>
        <taxon>Brachionidae</taxon>
        <taxon>Brachionus</taxon>
    </lineage>
</organism>
<dbReference type="Proteomes" id="UP000276133">
    <property type="component" value="Unassembled WGS sequence"/>
</dbReference>
<keyword evidence="2" id="KW-1185">Reference proteome</keyword>
<accession>A0A3M7SPX9</accession>
<proteinExistence type="predicted"/>
<comment type="caution">
    <text evidence="1">The sequence shown here is derived from an EMBL/GenBank/DDBJ whole genome shotgun (WGS) entry which is preliminary data.</text>
</comment>
<dbReference type="AlphaFoldDB" id="A0A3M7SPX9"/>
<name>A0A3M7SPX9_BRAPC</name>
<gene>
    <name evidence="1" type="ORF">BpHYR1_047034</name>
</gene>